<name>A0A2K2UBU6_9ACTN</name>
<accession>A0A2K2UBU6</accession>
<dbReference type="AlphaFoldDB" id="A0A2K2UBU6"/>
<proteinExistence type="predicted"/>
<evidence type="ECO:0008006" key="3">
    <source>
        <dbReference type="Google" id="ProtNLM"/>
    </source>
</evidence>
<evidence type="ECO:0000313" key="1">
    <source>
        <dbReference type="EMBL" id="PNV67759.1"/>
    </source>
</evidence>
<sequence length="166" mass="18513">MPESTVPAWGYQLEYYVNVGKADTSEWVKATELLSWEMAGDAKTYEAAWIDHKNPPVFTYARACVINFEKDTVIGNAFDAWIMEHRNETDLPCEIVRVFTWLGSENAKTADKASFLFTPNAPHNNNQGQPVTGSGTFNMVDETWTEGTWNPATKVFSDGQEPAPAA</sequence>
<dbReference type="Proteomes" id="UP000236197">
    <property type="component" value="Unassembled WGS sequence"/>
</dbReference>
<keyword evidence="2" id="KW-1185">Reference proteome</keyword>
<evidence type="ECO:0000313" key="2">
    <source>
        <dbReference type="Proteomes" id="UP000236197"/>
    </source>
</evidence>
<organism evidence="1 2">
    <name type="scientific">Enteroscipio rubneri</name>
    <dbReference type="NCBI Taxonomy" id="2070686"/>
    <lineage>
        <taxon>Bacteria</taxon>
        <taxon>Bacillati</taxon>
        <taxon>Actinomycetota</taxon>
        <taxon>Coriobacteriia</taxon>
        <taxon>Eggerthellales</taxon>
        <taxon>Eggerthellaceae</taxon>
        <taxon>Enteroscipio</taxon>
    </lineage>
</organism>
<reference evidence="2" key="1">
    <citation type="submission" date="2018-01" db="EMBL/GenBank/DDBJ databases">
        <title>Rubneribacter badeniensis gen. nov., sp. nov., and Colonibacter rubneri, gen. nov., sp. nov., WGS of new members of the Eggerthellaceae.</title>
        <authorList>
            <person name="Danylec N."/>
            <person name="Stoll D.A."/>
            <person name="Doetsch A."/>
            <person name="Kulling S.E."/>
            <person name="Huch M."/>
        </authorList>
    </citation>
    <scope>NUCLEOTIDE SEQUENCE [LARGE SCALE GENOMIC DNA]</scope>
    <source>
        <strain evidence="2">ResAG-96</strain>
    </source>
</reference>
<dbReference type="RefSeq" id="WP_103264812.1">
    <property type="nucleotide sequence ID" value="NZ_CABMLE010000005.1"/>
</dbReference>
<dbReference type="OrthoDB" id="3194777at2"/>
<dbReference type="EMBL" id="PPEK01000005">
    <property type="protein sequence ID" value="PNV67759.1"/>
    <property type="molecule type" value="Genomic_DNA"/>
</dbReference>
<gene>
    <name evidence="1" type="ORF">C2L71_05625</name>
</gene>
<comment type="caution">
    <text evidence="1">The sequence shown here is derived from an EMBL/GenBank/DDBJ whole genome shotgun (WGS) entry which is preliminary data.</text>
</comment>
<protein>
    <recommendedName>
        <fullName evidence="3">Phage tail protein</fullName>
    </recommendedName>
</protein>